<sequence length="93" mass="10774">MTTKKRILLYTVPLVFLSIPFVAGFFTKEVNWSVTDFIIAGVLLFTTAFTVDFILSKVKNERSAVSLHFINPYSTFPDLGRTGRWHFRKSIRR</sequence>
<keyword evidence="1" id="KW-0812">Transmembrane</keyword>
<accession>A0A1U7PQ06</accession>
<protein>
    <submittedName>
        <fullName evidence="2">Uncharacterized protein</fullName>
    </submittedName>
</protein>
<keyword evidence="1" id="KW-0472">Membrane</keyword>
<keyword evidence="1" id="KW-1133">Transmembrane helix</keyword>
<dbReference type="Proteomes" id="UP000187261">
    <property type="component" value="Unassembled WGS sequence"/>
</dbReference>
<dbReference type="STRING" id="1121284.SAMN05660493_00338"/>
<feature type="transmembrane region" description="Helical" evidence="1">
    <location>
        <begin position="32"/>
        <end position="55"/>
    </location>
</feature>
<name>A0A1U7PQ06_9FLAO</name>
<keyword evidence="3" id="KW-1185">Reference proteome</keyword>
<evidence type="ECO:0000256" key="1">
    <source>
        <dbReference type="SAM" id="Phobius"/>
    </source>
</evidence>
<dbReference type="EMBL" id="FTPU01000003">
    <property type="protein sequence ID" value="SIT95685.1"/>
    <property type="molecule type" value="Genomic_DNA"/>
</dbReference>
<evidence type="ECO:0000313" key="2">
    <source>
        <dbReference type="EMBL" id="SIT95685.1"/>
    </source>
</evidence>
<evidence type="ECO:0000313" key="3">
    <source>
        <dbReference type="Proteomes" id="UP000187261"/>
    </source>
</evidence>
<gene>
    <name evidence="2" type="ORF">SAMN05660493_00338</name>
</gene>
<organism evidence="2 3">
    <name type="scientific">Epilithonimonas bovis DSM 19482</name>
    <dbReference type="NCBI Taxonomy" id="1121284"/>
    <lineage>
        <taxon>Bacteria</taxon>
        <taxon>Pseudomonadati</taxon>
        <taxon>Bacteroidota</taxon>
        <taxon>Flavobacteriia</taxon>
        <taxon>Flavobacteriales</taxon>
        <taxon>Weeksellaceae</taxon>
        <taxon>Chryseobacterium group</taxon>
        <taxon>Epilithonimonas</taxon>
    </lineage>
</organism>
<dbReference type="AlphaFoldDB" id="A0A1U7PQ06"/>
<proteinExistence type="predicted"/>
<feature type="transmembrane region" description="Helical" evidence="1">
    <location>
        <begin position="7"/>
        <end position="26"/>
    </location>
</feature>
<reference evidence="3" key="1">
    <citation type="submission" date="2016-10" db="EMBL/GenBank/DDBJ databases">
        <authorList>
            <person name="Varghese N."/>
            <person name="Submissions S."/>
        </authorList>
    </citation>
    <scope>NUCLEOTIDE SEQUENCE [LARGE SCALE GENOMIC DNA]</scope>
    <source>
        <strain evidence="3">DSM 19482</strain>
    </source>
</reference>